<dbReference type="PANTHER" id="PTHR32305">
    <property type="match status" value="1"/>
</dbReference>
<gene>
    <name evidence="3" type="ORF">ACFSC9_19230</name>
</gene>
<dbReference type="PANTHER" id="PTHR32305:SF17">
    <property type="entry name" value="TRNA NUCLEASE WAPA"/>
    <property type="match status" value="1"/>
</dbReference>
<dbReference type="InterPro" id="IPR006530">
    <property type="entry name" value="YD"/>
</dbReference>
<comment type="caution">
    <text evidence="3">The sequence shown here is derived from an EMBL/GenBank/DDBJ whole genome shotgun (WGS) entry which is preliminary data.</text>
</comment>
<dbReference type="InterPro" id="IPR022385">
    <property type="entry name" value="Rhs_assc_core"/>
</dbReference>
<evidence type="ECO:0000313" key="3">
    <source>
        <dbReference type="EMBL" id="MFD1887613.1"/>
    </source>
</evidence>
<feature type="domain" description="Teneurin-like YD-shell" evidence="2">
    <location>
        <begin position="243"/>
        <end position="536"/>
    </location>
</feature>
<dbReference type="Gene3D" id="2.180.10.10">
    <property type="entry name" value="RHS repeat-associated core"/>
    <property type="match status" value="1"/>
</dbReference>
<dbReference type="Pfam" id="PF05593">
    <property type="entry name" value="RHS_repeat"/>
    <property type="match status" value="1"/>
</dbReference>
<dbReference type="NCBIfam" id="TIGR01643">
    <property type="entry name" value="YD_repeat_2x"/>
    <property type="match status" value="1"/>
</dbReference>
<accession>A0ABW4RQ65</accession>
<dbReference type="InterPro" id="IPR056823">
    <property type="entry name" value="TEN-like_YD-shell"/>
</dbReference>
<keyword evidence="4" id="KW-1185">Reference proteome</keyword>
<evidence type="ECO:0000256" key="1">
    <source>
        <dbReference type="ARBA" id="ARBA00022737"/>
    </source>
</evidence>
<dbReference type="RefSeq" id="WP_377781799.1">
    <property type="nucleotide sequence ID" value="NZ_JBHUEH010000032.1"/>
</dbReference>
<dbReference type="NCBIfam" id="TIGR03696">
    <property type="entry name" value="Rhs_assc_core"/>
    <property type="match status" value="1"/>
</dbReference>
<name>A0ABW4RQ65_9BACL</name>
<dbReference type="Proteomes" id="UP001597233">
    <property type="component" value="Unassembled WGS sequence"/>
</dbReference>
<protein>
    <submittedName>
        <fullName evidence="3">RHS repeat-associated core domain-containing protein</fullName>
    </submittedName>
</protein>
<dbReference type="EMBL" id="JBHUEH010000032">
    <property type="protein sequence ID" value="MFD1887613.1"/>
    <property type="molecule type" value="Genomic_DNA"/>
</dbReference>
<evidence type="ECO:0000259" key="2">
    <source>
        <dbReference type="Pfam" id="PF25023"/>
    </source>
</evidence>
<proteinExistence type="predicted"/>
<keyword evidence="1" id="KW-0677">Repeat</keyword>
<evidence type="ECO:0000313" key="4">
    <source>
        <dbReference type="Proteomes" id="UP001597233"/>
    </source>
</evidence>
<organism evidence="3 4">
    <name type="scientific">Paenibacillus wenxiniae</name>
    <dbReference type="NCBI Taxonomy" id="1636843"/>
    <lineage>
        <taxon>Bacteria</taxon>
        <taxon>Bacillati</taxon>
        <taxon>Bacillota</taxon>
        <taxon>Bacilli</taxon>
        <taxon>Bacillales</taxon>
        <taxon>Paenibacillaceae</taxon>
        <taxon>Paenibacillus</taxon>
    </lineage>
</organism>
<sequence>MNHSQPIQQSYTYDLAGDVFTYTDPNGNQNGKGVTTSYTYDGGGGLSSVISNASGKSETLYTKNYNEKSLLTDKADSTNNHTQMNYNARGLTEQAVDRNGTSATYTYDERGQQTSATLKAASTNTLASGTMQVKSIFGSGGNILTDRHELYINDAKVATQTSTSDKLDRVTSLSSIATDYAARLDASYDPLDRVASQTSTLNGTSFLTNYGYDKSRLVQIQTNGAQTRTTAATANVNYAYTPSGQVQRITFPTLFDGTTLQENMTYDPMNRLTRVSNTKGESTLSVYSYQYDNNGNITSVTEQVKDGTPQTSTYSYDKLSRLTGVKRADGTETGYSYDLRGNRLTQKDTRDLPVEKAVNYRYDLQNTLISVTKDSVKTALNYLPDGLRWKKTNGSKVTQYSYNGANQVIGDQTSNGTISSYIRGDRVLVKKDLTNQKDYYYLYNGHGDVVQMAGTDGSLVNSYQYDEWGNLTQQKETVANEFKYAGETYDAETGLYYLKARYYDPNVGRFLNEDTVEGQIDNPLSLNIYSYVQGNPLRYTDPTGNLIQESYNDGGLRDLLQQAREQITSKSDPLYAKYKSTVIETYKHFIDTNRYNYLFDLTTGTSTYGNSAGKSDWAIAQLINAYQDYELAEYIATLSMGSLGGIGNSSSNGRGKNNIEGMPPIVQSRINISNDGFQHVLTEHFSSKNKSQFTISPDELRSILSDKSVVSVPITRTLDSADGVRYVREVNLGIPIGTDKFNDFKPTSTMTILTDKNGNLVTASPGIIK</sequence>
<dbReference type="Pfam" id="PF25023">
    <property type="entry name" value="TEN_YD-shell"/>
    <property type="match status" value="1"/>
</dbReference>
<dbReference type="InterPro" id="IPR031325">
    <property type="entry name" value="RHS_repeat"/>
</dbReference>
<reference evidence="4" key="1">
    <citation type="journal article" date="2019" name="Int. J. Syst. Evol. Microbiol.">
        <title>The Global Catalogue of Microorganisms (GCM) 10K type strain sequencing project: providing services to taxonomists for standard genome sequencing and annotation.</title>
        <authorList>
            <consortium name="The Broad Institute Genomics Platform"/>
            <consortium name="The Broad Institute Genome Sequencing Center for Infectious Disease"/>
            <person name="Wu L."/>
            <person name="Ma J."/>
        </authorList>
    </citation>
    <scope>NUCLEOTIDE SEQUENCE [LARGE SCALE GENOMIC DNA]</scope>
    <source>
        <strain evidence="4">CCUG 54950</strain>
    </source>
</reference>
<dbReference type="InterPro" id="IPR050708">
    <property type="entry name" value="T6SS_VgrG/RHS"/>
</dbReference>